<dbReference type="Pfam" id="PF00795">
    <property type="entry name" value="CN_hydrolase"/>
    <property type="match status" value="1"/>
</dbReference>
<dbReference type="GO" id="GO:0016787">
    <property type="term" value="F:hydrolase activity"/>
    <property type="evidence" value="ECO:0007669"/>
    <property type="project" value="UniProtKB-KW"/>
</dbReference>
<sequence length="254" mass="27391">MQVTLVQLAATLDSAVNRDQVAARLRDVEGGGLVVLPEGAMHDFGAPDHDLAAVAEPLDGPFVDLLAREARRLGSTIVAGMFERTDGLPFNTLVVVGPDGDLAATYRKIHLYDSFGYRESDRLRAGEIEPVTVTVEDLTVGLMTCYDLRFPELARRLVDAGADAFVVPAAWVAGEHKVDHWRTLLRARAIENTVWVAAAGQGGERYSGHSLVADPWGTIVEEAAGGDELITAQIAVDAVQHSRDVNPSLANRRM</sequence>
<accession>A0A8I0FYB4</accession>
<dbReference type="PROSITE" id="PS50263">
    <property type="entry name" value="CN_HYDROLASE"/>
    <property type="match status" value="1"/>
</dbReference>
<evidence type="ECO:0000313" key="3">
    <source>
        <dbReference type="EMBL" id="MBD1269599.1"/>
    </source>
</evidence>
<dbReference type="Proteomes" id="UP000659061">
    <property type="component" value="Unassembled WGS sequence"/>
</dbReference>
<gene>
    <name evidence="4" type="ORF">BJ975_003121</name>
    <name evidence="3" type="ORF">IDH50_05090</name>
</gene>
<keyword evidence="3" id="KW-0378">Hydrolase</keyword>
<evidence type="ECO:0000259" key="2">
    <source>
        <dbReference type="PROSITE" id="PS50263"/>
    </source>
</evidence>
<evidence type="ECO:0000256" key="1">
    <source>
        <dbReference type="ARBA" id="ARBA00010613"/>
    </source>
</evidence>
<dbReference type="Gene3D" id="3.60.110.10">
    <property type="entry name" value="Carbon-nitrogen hydrolase"/>
    <property type="match status" value="1"/>
</dbReference>
<dbReference type="AlphaFoldDB" id="A0A8I0FYB4"/>
<protein>
    <submittedName>
        <fullName evidence="4">Amidohydrolase</fullName>
    </submittedName>
    <submittedName>
        <fullName evidence="3">Carbon-nitrogen hydrolase family protein</fullName>
    </submittedName>
</protein>
<dbReference type="InterPro" id="IPR003010">
    <property type="entry name" value="C-N_Hydrolase"/>
</dbReference>
<reference evidence="4 5" key="1">
    <citation type="submission" date="2020-07" db="EMBL/GenBank/DDBJ databases">
        <title>Sequencing the genomes of 1000 actinobacteria strains.</title>
        <authorList>
            <person name="Klenk H.-P."/>
        </authorList>
    </citation>
    <scope>NUCLEOTIDE SEQUENCE [LARGE SCALE GENOMIC DNA]</scope>
    <source>
        <strain evidence="4 5">DSM 19087</strain>
    </source>
</reference>
<dbReference type="EMBL" id="JACBZN010000001">
    <property type="protein sequence ID" value="NYI39746.1"/>
    <property type="molecule type" value="Genomic_DNA"/>
</dbReference>
<dbReference type="InterPro" id="IPR001110">
    <property type="entry name" value="UPF0012_CS"/>
</dbReference>
<evidence type="ECO:0000313" key="4">
    <source>
        <dbReference type="EMBL" id="NYI39746.1"/>
    </source>
</evidence>
<evidence type="ECO:0000313" key="6">
    <source>
        <dbReference type="Proteomes" id="UP000659061"/>
    </source>
</evidence>
<reference evidence="3" key="2">
    <citation type="submission" date="2020-09" db="EMBL/GenBank/DDBJ databases">
        <title>Novel species in genus Aeromicrobium.</title>
        <authorList>
            <person name="Zhang G."/>
        </authorList>
    </citation>
    <scope>NUCLEOTIDE SEQUENCE</scope>
    <source>
        <strain evidence="3">SSW1-57</strain>
    </source>
</reference>
<dbReference type="PANTHER" id="PTHR23088">
    <property type="entry name" value="NITRILASE-RELATED"/>
    <property type="match status" value="1"/>
</dbReference>
<keyword evidence="5" id="KW-1185">Reference proteome</keyword>
<comment type="similarity">
    <text evidence="1">Belongs to the carbon-nitrogen hydrolase superfamily. NIT1/NIT2 family.</text>
</comment>
<dbReference type="CDD" id="cd07581">
    <property type="entry name" value="nitrilase_3"/>
    <property type="match status" value="1"/>
</dbReference>
<dbReference type="RefSeq" id="WP_179427650.1">
    <property type="nucleotide sequence ID" value="NZ_BAAAMP010000002.1"/>
</dbReference>
<proteinExistence type="inferred from homology"/>
<name>A0A8I0FYB4_9ACTN</name>
<organism evidence="3 6">
    <name type="scientific">Aeromicrobium tamlense</name>
    <dbReference type="NCBI Taxonomy" id="375541"/>
    <lineage>
        <taxon>Bacteria</taxon>
        <taxon>Bacillati</taxon>
        <taxon>Actinomycetota</taxon>
        <taxon>Actinomycetes</taxon>
        <taxon>Propionibacteriales</taxon>
        <taxon>Nocardioidaceae</taxon>
        <taxon>Aeromicrobium</taxon>
    </lineage>
</organism>
<dbReference type="PROSITE" id="PS01227">
    <property type="entry name" value="UPF0012"/>
    <property type="match status" value="1"/>
</dbReference>
<feature type="domain" description="CN hydrolase" evidence="2">
    <location>
        <begin position="1"/>
        <end position="236"/>
    </location>
</feature>
<dbReference type="InterPro" id="IPR036526">
    <property type="entry name" value="C-N_Hydrolase_sf"/>
</dbReference>
<dbReference type="EMBL" id="JACWMT010000001">
    <property type="protein sequence ID" value="MBD1269599.1"/>
    <property type="molecule type" value="Genomic_DNA"/>
</dbReference>
<evidence type="ECO:0000313" key="5">
    <source>
        <dbReference type="Proteomes" id="UP000587211"/>
    </source>
</evidence>
<dbReference type="PANTHER" id="PTHR23088:SF27">
    <property type="entry name" value="DEAMINATED GLUTATHIONE AMIDASE"/>
    <property type="match status" value="1"/>
</dbReference>
<comment type="caution">
    <text evidence="3">The sequence shown here is derived from an EMBL/GenBank/DDBJ whole genome shotgun (WGS) entry which is preliminary data.</text>
</comment>
<dbReference type="Proteomes" id="UP000587211">
    <property type="component" value="Unassembled WGS sequence"/>
</dbReference>
<dbReference type="SUPFAM" id="SSF56317">
    <property type="entry name" value="Carbon-nitrogen hydrolase"/>
    <property type="match status" value="1"/>
</dbReference>